<dbReference type="Proteomes" id="UP000317209">
    <property type="component" value="Unassembled WGS sequence"/>
</dbReference>
<protein>
    <submittedName>
        <fullName evidence="4">3-oxoacyl-[acyl-carrier protein] reductase</fullName>
    </submittedName>
</protein>
<dbReference type="PANTHER" id="PTHR42760:SF133">
    <property type="entry name" value="3-OXOACYL-[ACYL-CARRIER-PROTEIN] REDUCTASE"/>
    <property type="match status" value="1"/>
</dbReference>
<dbReference type="GO" id="GO:0016616">
    <property type="term" value="F:oxidoreductase activity, acting on the CH-OH group of donors, NAD or NADP as acceptor"/>
    <property type="evidence" value="ECO:0007669"/>
    <property type="project" value="TreeGrafter"/>
</dbReference>
<evidence type="ECO:0000313" key="5">
    <source>
        <dbReference type="Proteomes" id="UP000317209"/>
    </source>
</evidence>
<reference evidence="4 5" key="1">
    <citation type="submission" date="2019-06" db="EMBL/GenBank/DDBJ databases">
        <title>Sequencing the genomes of 1000 actinobacteria strains.</title>
        <authorList>
            <person name="Klenk H.-P."/>
        </authorList>
    </citation>
    <scope>NUCLEOTIDE SEQUENCE [LARGE SCALE GENOMIC DNA]</scope>
    <source>
        <strain evidence="4 5">DSM 20169</strain>
    </source>
</reference>
<comment type="similarity">
    <text evidence="1 3">Belongs to the short-chain dehydrogenases/reductases (SDR) family.</text>
</comment>
<dbReference type="SUPFAM" id="SSF51735">
    <property type="entry name" value="NAD(P)-binding Rossmann-fold domains"/>
    <property type="match status" value="1"/>
</dbReference>
<dbReference type="EMBL" id="VFOX01000002">
    <property type="protein sequence ID" value="TQL81613.1"/>
    <property type="molecule type" value="Genomic_DNA"/>
</dbReference>
<evidence type="ECO:0000313" key="4">
    <source>
        <dbReference type="EMBL" id="TQL81613.1"/>
    </source>
</evidence>
<dbReference type="InterPro" id="IPR002347">
    <property type="entry name" value="SDR_fam"/>
</dbReference>
<dbReference type="FunFam" id="3.40.50.720:FF:000084">
    <property type="entry name" value="Short-chain dehydrogenase reductase"/>
    <property type="match status" value="1"/>
</dbReference>
<organism evidence="4 5">
    <name type="scientific">Microbacterium saperdae</name>
    <dbReference type="NCBI Taxonomy" id="69368"/>
    <lineage>
        <taxon>Bacteria</taxon>
        <taxon>Bacillati</taxon>
        <taxon>Actinomycetota</taxon>
        <taxon>Actinomycetes</taxon>
        <taxon>Micrococcales</taxon>
        <taxon>Microbacteriaceae</taxon>
        <taxon>Microbacterium</taxon>
    </lineage>
</organism>
<dbReference type="CDD" id="cd05233">
    <property type="entry name" value="SDR_c"/>
    <property type="match status" value="1"/>
</dbReference>
<comment type="caution">
    <text evidence="4">The sequence shown here is derived from an EMBL/GenBank/DDBJ whole genome shotgun (WGS) entry which is preliminary data.</text>
</comment>
<name>A0A543BA43_9MICO</name>
<dbReference type="Pfam" id="PF00106">
    <property type="entry name" value="adh_short"/>
    <property type="match status" value="1"/>
</dbReference>
<dbReference type="PRINTS" id="PR00080">
    <property type="entry name" value="SDRFAMILY"/>
</dbReference>
<dbReference type="RefSeq" id="WP_170198177.1">
    <property type="nucleotide sequence ID" value="NZ_VFOX01000002.1"/>
</dbReference>
<proteinExistence type="inferred from homology"/>
<dbReference type="Gene3D" id="3.40.50.720">
    <property type="entry name" value="NAD(P)-binding Rossmann-like Domain"/>
    <property type="match status" value="1"/>
</dbReference>
<dbReference type="AlphaFoldDB" id="A0A543BA43"/>
<keyword evidence="5" id="KW-1185">Reference proteome</keyword>
<sequence>MASFDTTLGLQDRRIVVTGAASGIGRATALALAGAGARLALLDWDEAGLTQTAAELPVDTAPLTQQVDVSDEGSVDAAFEAIIAEWGGIDVLINVAGIMRDQMADIRNITVQDWQRVLDVNLTGSFLTARAASRTMIPAGGGAIILVGSPAGVSGASGSISYGSSKGGVNGLAMTLERHLGEHGIRVHNFLPGSVDTPLFNRSLDNGVANGADQSYADHAREIAVSPEGIGRALAMLASPWASDLKGNVFTR</sequence>
<evidence type="ECO:0000256" key="3">
    <source>
        <dbReference type="RuleBase" id="RU000363"/>
    </source>
</evidence>
<evidence type="ECO:0000256" key="2">
    <source>
        <dbReference type="ARBA" id="ARBA00023002"/>
    </source>
</evidence>
<gene>
    <name evidence="4" type="ORF">FB560_3086</name>
</gene>
<keyword evidence="2" id="KW-0560">Oxidoreductase</keyword>
<accession>A0A543BA43</accession>
<dbReference type="PANTHER" id="PTHR42760">
    <property type="entry name" value="SHORT-CHAIN DEHYDROGENASES/REDUCTASES FAMILY MEMBER"/>
    <property type="match status" value="1"/>
</dbReference>
<dbReference type="InterPro" id="IPR036291">
    <property type="entry name" value="NAD(P)-bd_dom_sf"/>
</dbReference>
<dbReference type="PRINTS" id="PR00081">
    <property type="entry name" value="GDHRDH"/>
</dbReference>
<evidence type="ECO:0000256" key="1">
    <source>
        <dbReference type="ARBA" id="ARBA00006484"/>
    </source>
</evidence>